<feature type="binding site" evidence="3">
    <location>
        <position position="170"/>
    </location>
    <ligand>
        <name>substrate</name>
    </ligand>
</feature>
<dbReference type="Proteomes" id="UP000753802">
    <property type="component" value="Unassembled WGS sequence"/>
</dbReference>
<reference evidence="5 6" key="1">
    <citation type="submission" date="2020-01" db="EMBL/GenBank/DDBJ databases">
        <title>Genome analysis.</title>
        <authorList>
            <person name="Wu S."/>
            <person name="Wang G."/>
        </authorList>
    </citation>
    <scope>NUCLEOTIDE SEQUENCE [LARGE SCALE GENOMIC DNA]</scope>
    <source>
        <strain evidence="5 6">SYL130</strain>
    </source>
</reference>
<dbReference type="PANTHER" id="PTHR31689">
    <property type="entry name" value="DIAMINOPIMELATE EPIMERASE, CHLOROPLASTIC"/>
    <property type="match status" value="1"/>
</dbReference>
<dbReference type="HAMAP" id="MF_00197">
    <property type="entry name" value="DAP_epimerase"/>
    <property type="match status" value="1"/>
</dbReference>
<accession>A0ABW9ZTF9</accession>
<evidence type="ECO:0000256" key="4">
    <source>
        <dbReference type="NCBIfam" id="TIGR00652"/>
    </source>
</evidence>
<comment type="subcellular location">
    <subcellularLocation>
        <location evidence="3">Cytoplasm</location>
    </subcellularLocation>
</comment>
<comment type="pathway">
    <text evidence="3">Amino-acid biosynthesis; L-lysine biosynthesis via DAP pathway; DL-2,6-diaminopimelate from LL-2,6-diaminopimelate: step 1/1.</text>
</comment>
<dbReference type="Gene3D" id="3.10.310.10">
    <property type="entry name" value="Diaminopimelate Epimerase, Chain A, domain 1"/>
    <property type="match status" value="2"/>
</dbReference>
<keyword evidence="2 3" id="KW-0413">Isomerase</keyword>
<feature type="binding site" evidence="3">
    <location>
        <begin position="187"/>
        <end position="188"/>
    </location>
    <ligand>
        <name>substrate</name>
    </ligand>
</feature>
<organism evidence="5 6">
    <name type="scientific">Sediminibacterium roseum</name>
    <dbReference type="NCBI Taxonomy" id="1978412"/>
    <lineage>
        <taxon>Bacteria</taxon>
        <taxon>Pseudomonadati</taxon>
        <taxon>Bacteroidota</taxon>
        <taxon>Chitinophagia</taxon>
        <taxon>Chitinophagales</taxon>
        <taxon>Chitinophagaceae</taxon>
        <taxon>Sediminibacterium</taxon>
    </lineage>
</organism>
<evidence type="ECO:0000256" key="2">
    <source>
        <dbReference type="ARBA" id="ARBA00023235"/>
    </source>
</evidence>
<dbReference type="RefSeq" id="WP_161817878.1">
    <property type="nucleotide sequence ID" value="NZ_JAACJS010000011.1"/>
</dbReference>
<evidence type="ECO:0000256" key="1">
    <source>
        <dbReference type="ARBA" id="ARBA00010219"/>
    </source>
</evidence>
<feature type="binding site" evidence="3">
    <location>
        <position position="64"/>
    </location>
    <ligand>
        <name>substrate</name>
    </ligand>
</feature>
<evidence type="ECO:0000256" key="3">
    <source>
        <dbReference type="HAMAP-Rule" id="MF_00197"/>
    </source>
</evidence>
<evidence type="ECO:0000313" key="6">
    <source>
        <dbReference type="Proteomes" id="UP000753802"/>
    </source>
</evidence>
<keyword evidence="6" id="KW-1185">Reference proteome</keyword>
<dbReference type="GO" id="GO:0008837">
    <property type="term" value="F:diaminopimelate epimerase activity"/>
    <property type="evidence" value="ECO:0007669"/>
    <property type="project" value="UniProtKB-EC"/>
</dbReference>
<comment type="similarity">
    <text evidence="1 3">Belongs to the diaminopimelate epimerase family.</text>
</comment>
<dbReference type="NCBIfam" id="TIGR00652">
    <property type="entry name" value="DapF"/>
    <property type="match status" value="1"/>
</dbReference>
<feature type="binding site" evidence="3">
    <location>
        <begin position="198"/>
        <end position="199"/>
    </location>
    <ligand>
        <name>substrate</name>
    </ligand>
</feature>
<feature type="active site" description="Proton acceptor" evidence="3">
    <location>
        <position position="197"/>
    </location>
</feature>
<protein>
    <recommendedName>
        <fullName evidence="3 4">Diaminopimelate epimerase</fullName>
        <shortName evidence="3">DAP epimerase</shortName>
        <ecNumber evidence="3 4">5.1.1.7</ecNumber>
    </recommendedName>
    <alternativeName>
        <fullName evidence="3">PLP-independent amino acid racemase</fullName>
    </alternativeName>
</protein>
<keyword evidence="3" id="KW-0457">Lysine biosynthesis</keyword>
<proteinExistence type="inferred from homology"/>
<sequence length="261" mass="29397">MTHTFYKYQGTGNDFVIFDNRDGKITFTTEQVKHLCDRRFGIGADGLMLLNTLPGYDFEMKYYNSDGRESSMCGNGGRCLTRFAHDRGIHRDNYKFLAVDGEHESTLGDHGWINLKMKDVSGIHNYHGDHVLDTGSPHYVKSVADVNSMDVYAEGREIRCSKDFEAKGINVNFVESDNRNIIVRTYERGVEDETYSCGTGVTASALVFAHNENGFNRIEVKTRGGHLAVEFDKTGEQSFENIWLCGPAVFVFKGEIDIISN</sequence>
<keyword evidence="3" id="KW-0028">Amino-acid biosynthesis</keyword>
<feature type="active site" description="Proton donor" evidence="3">
    <location>
        <position position="73"/>
    </location>
</feature>
<dbReference type="EMBL" id="JAACJS010000011">
    <property type="protein sequence ID" value="NCI49564.1"/>
    <property type="molecule type" value="Genomic_DNA"/>
</dbReference>
<comment type="catalytic activity">
    <reaction evidence="3">
        <text>(2S,6S)-2,6-diaminopimelate = meso-2,6-diaminopimelate</text>
        <dbReference type="Rhea" id="RHEA:15393"/>
        <dbReference type="ChEBI" id="CHEBI:57609"/>
        <dbReference type="ChEBI" id="CHEBI:57791"/>
        <dbReference type="EC" id="5.1.1.7"/>
    </reaction>
</comment>
<keyword evidence="3" id="KW-0963">Cytoplasm</keyword>
<dbReference type="InterPro" id="IPR001653">
    <property type="entry name" value="DAP_epimerase_DapF"/>
</dbReference>
<dbReference type="Pfam" id="PF01678">
    <property type="entry name" value="DAP_epimerase"/>
    <property type="match status" value="2"/>
</dbReference>
<feature type="binding site" evidence="3">
    <location>
        <position position="13"/>
    </location>
    <ligand>
        <name>substrate</name>
    </ligand>
</feature>
<dbReference type="SUPFAM" id="SSF54506">
    <property type="entry name" value="Diaminopimelate epimerase-like"/>
    <property type="match status" value="2"/>
</dbReference>
<dbReference type="PANTHER" id="PTHR31689:SF0">
    <property type="entry name" value="DIAMINOPIMELATE EPIMERASE"/>
    <property type="match status" value="1"/>
</dbReference>
<feature type="site" description="Could be important to modulate the pK values of the two catalytic cysteine residues" evidence="3">
    <location>
        <position position="138"/>
    </location>
</feature>
<feature type="binding site" evidence="3">
    <location>
        <begin position="74"/>
        <end position="75"/>
    </location>
    <ligand>
        <name>substrate</name>
    </ligand>
</feature>
<evidence type="ECO:0000313" key="5">
    <source>
        <dbReference type="EMBL" id="NCI49564.1"/>
    </source>
</evidence>
<comment type="caution">
    <text evidence="5">The sequence shown here is derived from an EMBL/GenBank/DDBJ whole genome shotgun (WGS) entry which is preliminary data.</text>
</comment>
<feature type="site" description="Could be important to modulate the pK values of the two catalytic cysteine residues" evidence="3">
    <location>
        <position position="187"/>
    </location>
</feature>
<comment type="subunit">
    <text evidence="3">Homodimer.</text>
</comment>
<comment type="function">
    <text evidence="3">Catalyzes the stereoinversion of LL-2,6-diaminopimelate (L,L-DAP) to meso-diaminopimelate (meso-DAP), a precursor of L-lysine and an essential component of the bacterial peptidoglycan.</text>
</comment>
<name>A0ABW9ZTF9_9BACT</name>
<comment type="caution">
    <text evidence="3">Lacks conserved residue(s) required for the propagation of feature annotation.</text>
</comment>
<dbReference type="EC" id="5.1.1.7" evidence="3 4"/>
<gene>
    <name evidence="3" type="primary">dapF</name>
    <name evidence="5" type="ORF">GWC95_06505</name>
</gene>